<feature type="domain" description="N-acetyltransferase" evidence="1">
    <location>
        <begin position="18"/>
        <end position="219"/>
    </location>
</feature>
<evidence type="ECO:0000259" key="1">
    <source>
        <dbReference type="PROSITE" id="PS51186"/>
    </source>
</evidence>
<dbReference type="Proteomes" id="UP000182762">
    <property type="component" value="Unassembled WGS sequence"/>
</dbReference>
<keyword evidence="3" id="KW-1185">Reference proteome</keyword>
<accession>A0A1I5XU42</accession>
<evidence type="ECO:0000313" key="3">
    <source>
        <dbReference type="Proteomes" id="UP000182762"/>
    </source>
</evidence>
<reference evidence="2 3" key="1">
    <citation type="submission" date="2016-10" db="EMBL/GenBank/DDBJ databases">
        <authorList>
            <person name="Varghese N."/>
            <person name="Submissions S."/>
        </authorList>
    </citation>
    <scope>NUCLEOTIDE SEQUENCE [LARGE SCALE GENOMIC DNA]</scope>
    <source>
        <strain evidence="2 3">DSM 13796</strain>
    </source>
</reference>
<name>A0A1I5XU42_9BACI</name>
<gene>
    <name evidence="2" type="ORF">SAMN02745910_01056</name>
</gene>
<dbReference type="InterPro" id="IPR016181">
    <property type="entry name" value="Acyl_CoA_acyltransferase"/>
</dbReference>
<dbReference type="Gene3D" id="3.40.630.30">
    <property type="match status" value="1"/>
</dbReference>
<dbReference type="GeneID" id="93709789"/>
<sequence>MEYKKQLLMFHNNKFVEAKIRSYNADDINALIAVQKCAFPSPFPPDLLWSKQQLTEHIKHFKTGCLCVEVDGEIVGSITSLIIKYDEHQKEHTWDKVTDQGYIRNHNEHGDTLYVVDICVAPSFRKLQLGKWLVHSLYEVAVHYNLKRLLGGARMPHYSKYKHLYSPEIYIEKIMKGEIIDPVVTFLLKSGRTPLTVVPNYLEDEQSCHYALLMEWKNPLYKKDAPSEASS</sequence>
<comment type="caution">
    <text evidence="2">The sequence shown here is derived from an EMBL/GenBank/DDBJ whole genome shotgun (WGS) entry which is preliminary data.</text>
</comment>
<dbReference type="CDD" id="cd04301">
    <property type="entry name" value="NAT_SF"/>
    <property type="match status" value="1"/>
</dbReference>
<dbReference type="SUPFAM" id="SSF55729">
    <property type="entry name" value="Acyl-CoA N-acyltransferases (Nat)"/>
    <property type="match status" value="1"/>
</dbReference>
<proteinExistence type="predicted"/>
<dbReference type="Pfam" id="PF00583">
    <property type="entry name" value="Acetyltransf_1"/>
    <property type="match status" value="1"/>
</dbReference>
<dbReference type="PROSITE" id="PS51186">
    <property type="entry name" value="GNAT"/>
    <property type="match status" value="1"/>
</dbReference>
<dbReference type="RefSeq" id="WP_061803516.1">
    <property type="nucleotide sequence ID" value="NZ_FOXX01000002.1"/>
</dbReference>
<dbReference type="InterPro" id="IPR000182">
    <property type="entry name" value="GNAT_dom"/>
</dbReference>
<evidence type="ECO:0000313" key="2">
    <source>
        <dbReference type="EMBL" id="SFQ35465.1"/>
    </source>
</evidence>
<protein>
    <submittedName>
        <fullName evidence="2">Acetyltransferase (GNAT) family protein</fullName>
    </submittedName>
</protein>
<organism evidence="2 3">
    <name type="scientific">Priestia endophytica DSM 13796</name>
    <dbReference type="NCBI Taxonomy" id="1121089"/>
    <lineage>
        <taxon>Bacteria</taxon>
        <taxon>Bacillati</taxon>
        <taxon>Bacillota</taxon>
        <taxon>Bacilli</taxon>
        <taxon>Bacillales</taxon>
        <taxon>Bacillaceae</taxon>
        <taxon>Priestia</taxon>
    </lineage>
</organism>
<dbReference type="EMBL" id="FOXX01000002">
    <property type="protein sequence ID" value="SFQ35465.1"/>
    <property type="molecule type" value="Genomic_DNA"/>
</dbReference>